<evidence type="ECO:0000313" key="2">
    <source>
        <dbReference type="Proteomes" id="UP000249016"/>
    </source>
</evidence>
<dbReference type="SUPFAM" id="SSF49313">
    <property type="entry name" value="Cadherin-like"/>
    <property type="match status" value="2"/>
</dbReference>
<dbReference type="InterPro" id="IPR013783">
    <property type="entry name" value="Ig-like_fold"/>
</dbReference>
<dbReference type="OrthoDB" id="904719at2"/>
<organism evidence="1 2">
    <name type="scientific">Spirosoma telluris</name>
    <dbReference type="NCBI Taxonomy" id="2183553"/>
    <lineage>
        <taxon>Bacteria</taxon>
        <taxon>Pseudomonadati</taxon>
        <taxon>Bacteroidota</taxon>
        <taxon>Cytophagia</taxon>
        <taxon>Cytophagales</taxon>
        <taxon>Cytophagaceae</taxon>
        <taxon>Spirosoma</taxon>
    </lineage>
</organism>
<dbReference type="InterPro" id="IPR015919">
    <property type="entry name" value="Cadherin-like_sf"/>
</dbReference>
<comment type="caution">
    <text evidence="1">The sequence shown here is derived from an EMBL/GenBank/DDBJ whole genome shotgun (WGS) entry which is preliminary data.</text>
</comment>
<evidence type="ECO:0000313" key="1">
    <source>
        <dbReference type="EMBL" id="RAI74734.1"/>
    </source>
</evidence>
<name>A0A327NLD1_9BACT</name>
<sequence length="215" mass="21790">MPAGLSLDPNTGVISGNPGTTGFYGITIVAVDDAGSKVYSGFFLTVSLDPSINYPPIALNGGAIVPPQTATVGVAYSVETSVGFSDPEGRPMTYISSPLPAGLTLNPATGQISGIPTQPGQFGITVGATDDGGTTVYNGFFLTINAGSPRIGAKEIGSGLNVSVLGNPVAGETVNVEIRGALNQPITLKTLGSAATQSIQLRLNRLAKQKPLLFA</sequence>
<evidence type="ECO:0008006" key="3">
    <source>
        <dbReference type="Google" id="ProtNLM"/>
    </source>
</evidence>
<dbReference type="Gene3D" id="2.60.40.10">
    <property type="entry name" value="Immunoglobulins"/>
    <property type="match status" value="2"/>
</dbReference>
<dbReference type="GO" id="GO:0005509">
    <property type="term" value="F:calcium ion binding"/>
    <property type="evidence" value="ECO:0007669"/>
    <property type="project" value="InterPro"/>
</dbReference>
<dbReference type="AlphaFoldDB" id="A0A327NLD1"/>
<dbReference type="Pfam" id="PF05345">
    <property type="entry name" value="He_PIG"/>
    <property type="match status" value="2"/>
</dbReference>
<keyword evidence="2" id="KW-1185">Reference proteome</keyword>
<protein>
    <recommendedName>
        <fullName evidence="3">Dystroglycan-type cadherin-like domain-containing protein</fullName>
    </recommendedName>
</protein>
<dbReference type="Proteomes" id="UP000249016">
    <property type="component" value="Unassembled WGS sequence"/>
</dbReference>
<dbReference type="EMBL" id="QLII01000001">
    <property type="protein sequence ID" value="RAI74734.1"/>
    <property type="molecule type" value="Genomic_DNA"/>
</dbReference>
<dbReference type="GO" id="GO:0016020">
    <property type="term" value="C:membrane"/>
    <property type="evidence" value="ECO:0007669"/>
    <property type="project" value="InterPro"/>
</dbReference>
<reference evidence="1 2" key="1">
    <citation type="submission" date="2018-06" db="EMBL/GenBank/DDBJ databases">
        <title>Spirosoma sp. HMF3257 Genome sequencing and assembly.</title>
        <authorList>
            <person name="Kang H."/>
            <person name="Cha I."/>
            <person name="Kim H."/>
            <person name="Kang J."/>
            <person name="Joh K."/>
        </authorList>
    </citation>
    <scope>NUCLEOTIDE SEQUENCE [LARGE SCALE GENOMIC DNA]</scope>
    <source>
        <strain evidence="1 2">HMF3257</strain>
    </source>
</reference>
<proteinExistence type="predicted"/>
<accession>A0A327NLD1</accession>
<gene>
    <name evidence="1" type="ORF">HMF3257_11515</name>
</gene>